<dbReference type="InterPro" id="IPR032675">
    <property type="entry name" value="LRR_dom_sf"/>
</dbReference>
<dbReference type="GO" id="GO:0003723">
    <property type="term" value="F:RNA binding"/>
    <property type="evidence" value="ECO:0007669"/>
    <property type="project" value="InterPro"/>
</dbReference>
<dbReference type="AlphaFoldDB" id="A0A0R3QP43"/>
<dbReference type="SMART" id="SM00369">
    <property type="entry name" value="LRR_TYP"/>
    <property type="match status" value="6"/>
</dbReference>
<dbReference type="PROSITE" id="PS51450">
    <property type="entry name" value="LRR"/>
    <property type="match status" value="3"/>
</dbReference>
<feature type="domain" description="B3/B4 tRNA-binding" evidence="3">
    <location>
        <begin position="334"/>
        <end position="510"/>
    </location>
</feature>
<dbReference type="Pfam" id="PF23598">
    <property type="entry name" value="LRR_14"/>
    <property type="match status" value="1"/>
</dbReference>
<evidence type="ECO:0000256" key="2">
    <source>
        <dbReference type="ARBA" id="ARBA00022737"/>
    </source>
</evidence>
<dbReference type="Pfam" id="PF13855">
    <property type="entry name" value="LRR_8"/>
    <property type="match status" value="1"/>
</dbReference>
<keyword evidence="5" id="KW-1185">Reference proteome</keyword>
<dbReference type="SMART" id="SM00364">
    <property type="entry name" value="LRR_BAC"/>
    <property type="match status" value="5"/>
</dbReference>
<sequence length="559" mass="63019">MSNNGALLEWPELRRVILEGRCELSLTSVPAGDRNPDINDEQLQAEIFAPNTPLNYIELTRLELSVLHTCVGKVTKLKKLILHSNALVHIPKDIGDLKELQFLDLSTNKLDRLPAAIGCLPHLSTLLLANNKISSLPDMSNLVTLQHLDVSHNQLTEFPTSFPNQSKLHTLILNSNYIKELPTEVNSLNDNLKTVNLSNNEIVDLPFLFCNCKKIKTLELANNKFLDNRFKKLIEDPRHKTFALIDYLKKKSKALIKNNDGKESKANSAKSSINRDECVPIVPIITVNYGMSDVSNFSKCVFGVVGKNITSGTLFIQTLTIQVLVERTKETLEIRPYIVCCILKDCSLSAEKVKQLLNIQNKLHSSVCEERTIASIGTHNFRKLRVPLVYGAVDPDILMITPLHRHKKISGRKLSSNLANEAELVRKKEKRNVVSNTHKYMYLIQKLSLYPCLMDSNGLVISVPPVTNCEETKLDMDTKDIFVEVTSTVTENICLKIMDTFIKEIIMQGCLTNLVVEQVKIRQHNGELLVAYPSKNDLRIPKCIIKRELVVDEISKLEA</sequence>
<dbReference type="STRING" id="42155.A0A0R3QP43"/>
<evidence type="ECO:0000313" key="6">
    <source>
        <dbReference type="WBParaSite" id="BTMF_0000947801-mRNA-1"/>
    </source>
</evidence>
<accession>A0A0R3QP43</accession>
<proteinExistence type="predicted"/>
<name>A0A0R3QP43_9BILA</name>
<dbReference type="InterPro" id="IPR055414">
    <property type="entry name" value="LRR_R13L4/SHOC2-like"/>
</dbReference>
<dbReference type="PANTHER" id="PTHR10947">
    <property type="entry name" value="PHENYLALANYL-TRNA SYNTHETASE BETA CHAIN AND LEUCINE-RICH REPEAT-CONTAINING PROTEIN 47"/>
    <property type="match status" value="1"/>
</dbReference>
<dbReference type="Gene3D" id="3.80.10.10">
    <property type="entry name" value="Ribonuclease Inhibitor"/>
    <property type="match status" value="1"/>
</dbReference>
<evidence type="ECO:0000313" key="5">
    <source>
        <dbReference type="Proteomes" id="UP000280834"/>
    </source>
</evidence>
<gene>
    <name evidence="4" type="ORF">BTMF_LOCUS7529</name>
</gene>
<dbReference type="InterPro" id="IPR045060">
    <property type="entry name" value="Phe-tRNA-ligase_IIc_bsu"/>
</dbReference>
<reference evidence="6" key="1">
    <citation type="submission" date="2017-02" db="UniProtKB">
        <authorList>
            <consortium name="WormBaseParasite"/>
        </authorList>
    </citation>
    <scope>IDENTIFICATION</scope>
</reference>
<dbReference type="PANTHER" id="PTHR10947:SF3">
    <property type="entry name" value="LEUCINE-RICH REPEAT-CONTAINING PROTEIN 47"/>
    <property type="match status" value="1"/>
</dbReference>
<dbReference type="SUPFAM" id="SSF52058">
    <property type="entry name" value="L domain-like"/>
    <property type="match status" value="1"/>
</dbReference>
<dbReference type="SMART" id="SM00873">
    <property type="entry name" value="B3_4"/>
    <property type="match status" value="1"/>
</dbReference>
<dbReference type="GO" id="GO:0006432">
    <property type="term" value="P:phenylalanyl-tRNA aminoacylation"/>
    <property type="evidence" value="ECO:0007669"/>
    <property type="project" value="InterPro"/>
</dbReference>
<keyword evidence="2" id="KW-0677">Repeat</keyword>
<dbReference type="InterPro" id="IPR001611">
    <property type="entry name" value="Leu-rich_rpt"/>
</dbReference>
<evidence type="ECO:0000256" key="1">
    <source>
        <dbReference type="ARBA" id="ARBA00022614"/>
    </source>
</evidence>
<keyword evidence="1" id="KW-0433">Leucine-rich repeat</keyword>
<dbReference type="WBParaSite" id="BTMF_0000947801-mRNA-1">
    <property type="protein sequence ID" value="BTMF_0000947801-mRNA-1"/>
    <property type="gene ID" value="BTMF_0000947801"/>
</dbReference>
<dbReference type="Gene3D" id="3.50.40.10">
    <property type="entry name" value="Phenylalanyl-trna Synthetase, Chain B, domain 3"/>
    <property type="match status" value="1"/>
</dbReference>
<evidence type="ECO:0000259" key="3">
    <source>
        <dbReference type="SMART" id="SM00873"/>
    </source>
</evidence>
<dbReference type="EMBL" id="UZAG01015981">
    <property type="protein sequence ID" value="VDO24849.1"/>
    <property type="molecule type" value="Genomic_DNA"/>
</dbReference>
<protein>
    <submittedName>
        <fullName evidence="6">B3_4 domain-containing protein</fullName>
    </submittedName>
</protein>
<dbReference type="InterPro" id="IPR020825">
    <property type="entry name" value="Phe-tRNA_synthase-like_B3/B4"/>
</dbReference>
<dbReference type="InterPro" id="IPR003591">
    <property type="entry name" value="Leu-rich_rpt_typical-subtyp"/>
</dbReference>
<evidence type="ECO:0000313" key="4">
    <source>
        <dbReference type="EMBL" id="VDO24849.1"/>
    </source>
</evidence>
<dbReference type="InterPro" id="IPR005146">
    <property type="entry name" value="B3/B4_tRNA-bd"/>
</dbReference>
<reference evidence="4 5" key="2">
    <citation type="submission" date="2018-11" db="EMBL/GenBank/DDBJ databases">
        <authorList>
            <consortium name="Pathogen Informatics"/>
        </authorList>
    </citation>
    <scope>NUCLEOTIDE SEQUENCE [LARGE SCALE GENOMIC DNA]</scope>
</reference>
<organism evidence="6">
    <name type="scientific">Brugia timori</name>
    <dbReference type="NCBI Taxonomy" id="42155"/>
    <lineage>
        <taxon>Eukaryota</taxon>
        <taxon>Metazoa</taxon>
        <taxon>Ecdysozoa</taxon>
        <taxon>Nematoda</taxon>
        <taxon>Chromadorea</taxon>
        <taxon>Rhabditida</taxon>
        <taxon>Spirurina</taxon>
        <taxon>Spiruromorpha</taxon>
        <taxon>Filarioidea</taxon>
        <taxon>Onchocercidae</taxon>
        <taxon>Brugia</taxon>
    </lineage>
</organism>
<dbReference type="GO" id="GO:0004826">
    <property type="term" value="F:phenylalanine-tRNA ligase activity"/>
    <property type="evidence" value="ECO:0007669"/>
    <property type="project" value="InterPro"/>
</dbReference>
<dbReference type="Proteomes" id="UP000280834">
    <property type="component" value="Unassembled WGS sequence"/>
</dbReference>